<evidence type="ECO:0000256" key="1">
    <source>
        <dbReference type="SAM" id="MobiDB-lite"/>
    </source>
</evidence>
<feature type="compositionally biased region" description="Basic and acidic residues" evidence="1">
    <location>
        <begin position="44"/>
        <end position="55"/>
    </location>
</feature>
<feature type="region of interest" description="Disordered" evidence="1">
    <location>
        <begin position="35"/>
        <end position="74"/>
    </location>
</feature>
<name>A0ABD2LMY9_9BILA</name>
<accession>A0ABD2LMY9</accession>
<dbReference type="Proteomes" id="UP001620626">
    <property type="component" value="Unassembled WGS sequence"/>
</dbReference>
<reference evidence="2 3" key="1">
    <citation type="submission" date="2024-10" db="EMBL/GenBank/DDBJ databases">
        <authorList>
            <person name="Kim D."/>
        </authorList>
    </citation>
    <scope>NUCLEOTIDE SEQUENCE [LARGE SCALE GENOMIC DNA]</scope>
    <source>
        <strain evidence="2">BH-2024</strain>
    </source>
</reference>
<organism evidence="2 3">
    <name type="scientific">Heterodera trifolii</name>
    <dbReference type="NCBI Taxonomy" id="157864"/>
    <lineage>
        <taxon>Eukaryota</taxon>
        <taxon>Metazoa</taxon>
        <taxon>Ecdysozoa</taxon>
        <taxon>Nematoda</taxon>
        <taxon>Chromadorea</taxon>
        <taxon>Rhabditida</taxon>
        <taxon>Tylenchina</taxon>
        <taxon>Tylenchomorpha</taxon>
        <taxon>Tylenchoidea</taxon>
        <taxon>Heteroderidae</taxon>
        <taxon>Heteroderinae</taxon>
        <taxon>Heterodera</taxon>
    </lineage>
</organism>
<keyword evidence="3" id="KW-1185">Reference proteome</keyword>
<dbReference type="AlphaFoldDB" id="A0ABD2LMY9"/>
<comment type="caution">
    <text evidence="2">The sequence shown here is derived from an EMBL/GenBank/DDBJ whole genome shotgun (WGS) entry which is preliminary data.</text>
</comment>
<proteinExistence type="predicted"/>
<protein>
    <submittedName>
        <fullName evidence="2">Uncharacterized protein</fullName>
    </submittedName>
</protein>
<gene>
    <name evidence="2" type="ORF">niasHT_007335</name>
</gene>
<evidence type="ECO:0000313" key="3">
    <source>
        <dbReference type="Proteomes" id="UP001620626"/>
    </source>
</evidence>
<dbReference type="EMBL" id="JBICBT010000362">
    <property type="protein sequence ID" value="KAL3116035.1"/>
    <property type="molecule type" value="Genomic_DNA"/>
</dbReference>
<evidence type="ECO:0000313" key="2">
    <source>
        <dbReference type="EMBL" id="KAL3116035.1"/>
    </source>
</evidence>
<sequence>MDVLINTPTAAEWNVRMNCTFDEDAKLRSRQLDIEAISTNSTATREDAISEEQKAESQPLVAKNTSKNDGQKELRSDHLLLLDIDFAQTTAQSPNEEGEDTTKD</sequence>